<proteinExistence type="predicted"/>
<reference evidence="2" key="1">
    <citation type="submission" date="2023-07" db="EMBL/GenBank/DDBJ databases">
        <title>Whole Genome Sequencing of Colonoscopy isolates.</title>
        <authorList>
            <person name="Surve S.V."/>
            <person name="Valls R.A."/>
            <person name="Barrak K.E."/>
            <person name="Gardner T.B."/>
            <person name="O'Toole G.A."/>
        </authorList>
    </citation>
    <scope>NUCLEOTIDE SEQUENCE</scope>
    <source>
        <strain evidence="2">GP0119</strain>
    </source>
</reference>
<gene>
    <name evidence="2" type="ORF">Q4469_07070</name>
</gene>
<sequence>MNMKSKKSKHILSQDSNTPADGGIRKGSVVVNSLTAEIGIASNIDEECAAIAVRRTAEGKLCDEEVVVYLRDCRSATRKEQRTLQHLLNDRQLLWDTRHCRLKKNTYTPQNGARVQLSTLGREVIIGVFKEFDSEGRIIMYCMMQPEKRPTYSMHEVAGKAGDFQIQPVGSTARMKLDRALAAEGLVWNGHLRCMETVGKRQLRGQVYYYLNELYEICEVRDTYKLRDRKRMAVGNRFATREAAESVRECLVSILRMRHSAEAEGRRIARDDIDGGNKKK</sequence>
<feature type="compositionally biased region" description="Basic residues" evidence="1">
    <location>
        <begin position="1"/>
        <end position="10"/>
    </location>
</feature>
<dbReference type="RefSeq" id="WP_303447322.1">
    <property type="nucleotide sequence ID" value="NZ_JAUONJ010000006.1"/>
</dbReference>
<evidence type="ECO:0000313" key="2">
    <source>
        <dbReference type="EMBL" id="MDO6357447.1"/>
    </source>
</evidence>
<dbReference type="AlphaFoldDB" id="A0AAW7WKT7"/>
<evidence type="ECO:0000313" key="3">
    <source>
        <dbReference type="Proteomes" id="UP001170023"/>
    </source>
</evidence>
<accession>A0AAW7WKT7</accession>
<protein>
    <recommendedName>
        <fullName evidence="4">CarD-like/TRCF RNAP-interacting domain-containing protein</fullName>
    </recommendedName>
</protein>
<organism evidence="2 3">
    <name type="scientific">Bacteroides caccae</name>
    <dbReference type="NCBI Taxonomy" id="47678"/>
    <lineage>
        <taxon>Bacteria</taxon>
        <taxon>Pseudomonadati</taxon>
        <taxon>Bacteroidota</taxon>
        <taxon>Bacteroidia</taxon>
        <taxon>Bacteroidales</taxon>
        <taxon>Bacteroidaceae</taxon>
        <taxon>Bacteroides</taxon>
    </lineage>
</organism>
<feature type="region of interest" description="Disordered" evidence="1">
    <location>
        <begin position="1"/>
        <end position="24"/>
    </location>
</feature>
<evidence type="ECO:0008006" key="4">
    <source>
        <dbReference type="Google" id="ProtNLM"/>
    </source>
</evidence>
<name>A0AAW7WKT7_9BACE</name>
<evidence type="ECO:0000256" key="1">
    <source>
        <dbReference type="SAM" id="MobiDB-lite"/>
    </source>
</evidence>
<dbReference type="Proteomes" id="UP001170023">
    <property type="component" value="Unassembled WGS sequence"/>
</dbReference>
<dbReference type="EMBL" id="JAUONL010000004">
    <property type="protein sequence ID" value="MDO6357447.1"/>
    <property type="molecule type" value="Genomic_DNA"/>
</dbReference>
<comment type="caution">
    <text evidence="2">The sequence shown here is derived from an EMBL/GenBank/DDBJ whole genome shotgun (WGS) entry which is preliminary data.</text>
</comment>